<evidence type="ECO:0000313" key="2">
    <source>
        <dbReference type="EMBL" id="MBM7062890.1"/>
    </source>
</evidence>
<organism evidence="2 3">
    <name type="scientific">Zestomonas insulae</name>
    <dbReference type="NCBI Taxonomy" id="2809017"/>
    <lineage>
        <taxon>Bacteria</taxon>
        <taxon>Pseudomonadati</taxon>
        <taxon>Pseudomonadota</taxon>
        <taxon>Gammaproteobacteria</taxon>
        <taxon>Pseudomonadales</taxon>
        <taxon>Pseudomonadaceae</taxon>
        <taxon>Zestomonas</taxon>
    </lineage>
</organism>
<keyword evidence="3" id="KW-1185">Reference proteome</keyword>
<accession>A0ABS2IIK0</accession>
<gene>
    <name evidence="2" type="ORF">JQX08_19415</name>
</gene>
<name>A0ABS2IIK0_9GAMM</name>
<sequence length="146" mass="15268">MNAKTCLLLLLAGMSGAPTVVVANDTVLLPLTASRANAGEIAQASLSAYGQQTSLVITVGGVPATVSQPVHLYTYLYPGSCAQPGAKPAFALNEVVLPRQQTRLGPWILSKQIPLPLNELRARNYALVLRTAPADGNQTIFCGVLG</sequence>
<comment type="caution">
    <text evidence="2">The sequence shown here is derived from an EMBL/GenBank/DDBJ whole genome shotgun (WGS) entry which is preliminary data.</text>
</comment>
<feature type="chain" id="PRO_5046109961" evidence="1">
    <location>
        <begin position="24"/>
        <end position="146"/>
    </location>
</feature>
<keyword evidence="1" id="KW-0732">Signal</keyword>
<proteinExistence type="predicted"/>
<protein>
    <submittedName>
        <fullName evidence="2">Uncharacterized protein</fullName>
    </submittedName>
</protein>
<evidence type="ECO:0000256" key="1">
    <source>
        <dbReference type="SAM" id="SignalP"/>
    </source>
</evidence>
<evidence type="ECO:0000313" key="3">
    <source>
        <dbReference type="Proteomes" id="UP000717995"/>
    </source>
</evidence>
<reference evidence="2 3" key="1">
    <citation type="submission" date="2021-02" db="EMBL/GenBank/DDBJ databases">
        <authorList>
            <person name="Lee D.-H."/>
        </authorList>
    </citation>
    <scope>NUCLEOTIDE SEQUENCE [LARGE SCALE GENOMIC DNA]</scope>
    <source>
        <strain evidence="2 3">UL073</strain>
    </source>
</reference>
<dbReference type="RefSeq" id="WP_205350068.1">
    <property type="nucleotide sequence ID" value="NZ_JAFEUP010000006.1"/>
</dbReference>
<dbReference type="Proteomes" id="UP000717995">
    <property type="component" value="Unassembled WGS sequence"/>
</dbReference>
<dbReference type="EMBL" id="JAFEUP010000006">
    <property type="protein sequence ID" value="MBM7062890.1"/>
    <property type="molecule type" value="Genomic_DNA"/>
</dbReference>
<feature type="signal peptide" evidence="1">
    <location>
        <begin position="1"/>
        <end position="23"/>
    </location>
</feature>